<organism evidence="2">
    <name type="scientific">Liquorilactobacillus cacaonum</name>
    <dbReference type="NCBI Taxonomy" id="483012"/>
    <lineage>
        <taxon>Bacteria</taxon>
        <taxon>Bacillati</taxon>
        <taxon>Bacillota</taxon>
        <taxon>Bacilli</taxon>
        <taxon>Lactobacillales</taxon>
        <taxon>Lactobacillaceae</taxon>
        <taxon>Liquorilactobacillus</taxon>
    </lineage>
</organism>
<dbReference type="Gene3D" id="2.40.50.180">
    <property type="entry name" value="CheA-289, Domain 4"/>
    <property type="match status" value="1"/>
</dbReference>
<gene>
    <name evidence="2" type="primary">cheW1</name>
</gene>
<protein>
    <submittedName>
        <fullName evidence="2">Purine-binding chemotaxis protein CheW</fullName>
    </submittedName>
</protein>
<dbReference type="Gene3D" id="2.30.30.40">
    <property type="entry name" value="SH3 Domains"/>
    <property type="match status" value="1"/>
</dbReference>
<dbReference type="InterPro" id="IPR036061">
    <property type="entry name" value="CheW-like_dom_sf"/>
</dbReference>
<dbReference type="Pfam" id="PF01584">
    <property type="entry name" value="CheW"/>
    <property type="match status" value="1"/>
</dbReference>
<dbReference type="EMBL" id="KM886861">
    <property type="protein sequence ID" value="AJA33802.1"/>
    <property type="molecule type" value="Genomic_DNA"/>
</dbReference>
<dbReference type="GO" id="GO:0005829">
    <property type="term" value="C:cytosol"/>
    <property type="evidence" value="ECO:0007669"/>
    <property type="project" value="TreeGrafter"/>
</dbReference>
<feature type="domain" description="CheW-like" evidence="1">
    <location>
        <begin position="1"/>
        <end position="130"/>
    </location>
</feature>
<reference evidence="2" key="1">
    <citation type="journal article" date="2014" name="Appl. Environ. Microbiol.">
        <title>Detection and genomic characterization of motility in Lactobacillus curvatus: confirmation of motility in a species outside the Lactobacillus salivarius clade.</title>
        <authorList>
            <person name="Cousin F.J."/>
            <person name="Lynch S.M."/>
            <person name="Harris H.M."/>
            <person name="McCann A."/>
            <person name="Lynch D.B."/>
            <person name="Neville B.A."/>
            <person name="Irisawa T."/>
            <person name="Okada S."/>
            <person name="Endo A."/>
            <person name="O'Toole P.W."/>
        </authorList>
    </citation>
    <scope>NUCLEOTIDE SEQUENCE</scope>
    <source>
        <strain evidence="2">DSM 21116</strain>
    </source>
</reference>
<dbReference type="SUPFAM" id="SSF50341">
    <property type="entry name" value="CheW-like"/>
    <property type="match status" value="1"/>
</dbReference>
<name>A0A0A7RF02_9LACO</name>
<dbReference type="SMART" id="SM00260">
    <property type="entry name" value="CheW"/>
    <property type="match status" value="1"/>
</dbReference>
<dbReference type="InterPro" id="IPR002545">
    <property type="entry name" value="CheW-lke_dom"/>
</dbReference>
<evidence type="ECO:0000259" key="1">
    <source>
        <dbReference type="PROSITE" id="PS50851"/>
    </source>
</evidence>
<accession>A0A0A7RF02</accession>
<dbReference type="GO" id="GO:0006935">
    <property type="term" value="P:chemotaxis"/>
    <property type="evidence" value="ECO:0007669"/>
    <property type="project" value="InterPro"/>
</dbReference>
<proteinExistence type="predicted"/>
<evidence type="ECO:0000313" key="2">
    <source>
        <dbReference type="EMBL" id="AJA33802.1"/>
    </source>
</evidence>
<dbReference type="PANTHER" id="PTHR22617:SF23">
    <property type="entry name" value="CHEMOTAXIS PROTEIN CHEW"/>
    <property type="match status" value="1"/>
</dbReference>
<dbReference type="AlphaFoldDB" id="A0A0A7RF02"/>
<dbReference type="PROSITE" id="PS50851">
    <property type="entry name" value="CHEW"/>
    <property type="match status" value="1"/>
</dbReference>
<dbReference type="GO" id="GO:0007165">
    <property type="term" value="P:signal transduction"/>
    <property type="evidence" value="ECO:0007669"/>
    <property type="project" value="InterPro"/>
</dbReference>
<dbReference type="PANTHER" id="PTHR22617">
    <property type="entry name" value="CHEMOTAXIS SENSOR HISTIDINE KINASE-RELATED"/>
    <property type="match status" value="1"/>
</dbReference>
<dbReference type="InterPro" id="IPR039315">
    <property type="entry name" value="CheW"/>
</dbReference>
<sequence>MQMILFKMNQQNFMVSAETVEEVIDTVEITEIPLAPKWVQGLINLRGSVLTVVGLAELIDLAPIEKKMNILIMKDEDNRKGLLIDEVLKVVDIEQDQIQLGSTSDKKYYIGATTVAENVASIIEINQLIF</sequence>